<dbReference type="SUPFAM" id="SSF53474">
    <property type="entry name" value="alpha/beta-Hydrolases"/>
    <property type="match status" value="1"/>
</dbReference>
<dbReference type="OrthoDB" id="3210844at2"/>
<dbReference type="EMBL" id="AYXG01000185">
    <property type="protein sequence ID" value="EWC59776.1"/>
    <property type="molecule type" value="Genomic_DNA"/>
</dbReference>
<dbReference type="PANTHER" id="PTHR43798:SF33">
    <property type="entry name" value="HYDROLASE, PUTATIVE (AFU_ORTHOLOGUE AFUA_2G14860)-RELATED"/>
    <property type="match status" value="1"/>
</dbReference>
<evidence type="ECO:0000313" key="2">
    <source>
        <dbReference type="EMBL" id="EWC59776.1"/>
    </source>
</evidence>
<dbReference type="InterPro" id="IPR029058">
    <property type="entry name" value="AB_hydrolase_fold"/>
</dbReference>
<evidence type="ECO:0000259" key="1">
    <source>
        <dbReference type="Pfam" id="PF12697"/>
    </source>
</evidence>
<dbReference type="AlphaFoldDB" id="W7ITQ6"/>
<reference evidence="2 3" key="1">
    <citation type="journal article" date="2014" name="Genome Announc.">
        <title>Draft Genome Sequence of the Antitrypanosomally Active Sponge-Associated Bacterium Actinokineospora sp. Strain EG49.</title>
        <authorList>
            <person name="Harjes J."/>
            <person name="Ryu T."/>
            <person name="Abdelmohsen U.R."/>
            <person name="Moitinho-Silva L."/>
            <person name="Horn H."/>
            <person name="Ravasi T."/>
            <person name="Hentschel U."/>
        </authorList>
    </citation>
    <scope>NUCLEOTIDE SEQUENCE [LARGE SCALE GENOMIC DNA]</scope>
    <source>
        <strain evidence="2 3">EG49</strain>
    </source>
</reference>
<keyword evidence="2" id="KW-0378">Hydrolase</keyword>
<name>W7ITQ6_9PSEU</name>
<keyword evidence="3" id="KW-1185">Reference proteome</keyword>
<gene>
    <name evidence="2" type="ORF">UO65_4919</name>
</gene>
<dbReference type="GO" id="GO:0047570">
    <property type="term" value="F:3-oxoadipate enol-lactonase activity"/>
    <property type="evidence" value="ECO:0007669"/>
    <property type="project" value="UniProtKB-EC"/>
</dbReference>
<organism evidence="2 3">
    <name type="scientific">Actinokineospora spheciospongiae</name>
    <dbReference type="NCBI Taxonomy" id="909613"/>
    <lineage>
        <taxon>Bacteria</taxon>
        <taxon>Bacillati</taxon>
        <taxon>Actinomycetota</taxon>
        <taxon>Actinomycetes</taxon>
        <taxon>Pseudonocardiales</taxon>
        <taxon>Pseudonocardiaceae</taxon>
        <taxon>Actinokineospora</taxon>
    </lineage>
</organism>
<feature type="domain" description="AB hydrolase-1" evidence="1">
    <location>
        <begin position="18"/>
        <end position="240"/>
    </location>
</feature>
<protein>
    <submittedName>
        <fullName evidence="2">Beta-ketoadipate enol-lactone hydrolase</fullName>
        <ecNumber evidence="2">3.1.1.24</ecNumber>
    </submittedName>
</protein>
<dbReference type="Pfam" id="PF12697">
    <property type="entry name" value="Abhydrolase_6"/>
    <property type="match status" value="1"/>
</dbReference>
<proteinExistence type="predicted"/>
<accession>W7ITQ6</accession>
<dbReference type="Gene3D" id="3.40.50.1820">
    <property type="entry name" value="alpha/beta hydrolase"/>
    <property type="match status" value="1"/>
</dbReference>
<dbReference type="Proteomes" id="UP000019277">
    <property type="component" value="Unassembled WGS sequence"/>
</dbReference>
<dbReference type="EC" id="3.1.1.24" evidence="2"/>
<dbReference type="InterPro" id="IPR050266">
    <property type="entry name" value="AB_hydrolase_sf"/>
</dbReference>
<dbReference type="GO" id="GO:0046464">
    <property type="term" value="P:acylglycerol catabolic process"/>
    <property type="evidence" value="ECO:0007669"/>
    <property type="project" value="TreeGrafter"/>
</dbReference>
<dbReference type="PATRIC" id="fig|909613.9.peg.4917"/>
<dbReference type="RefSeq" id="WP_052021709.1">
    <property type="nucleotide sequence ID" value="NZ_AYXG01000185.1"/>
</dbReference>
<comment type="caution">
    <text evidence="2">The sequence shown here is derived from an EMBL/GenBank/DDBJ whole genome shotgun (WGS) entry which is preliminary data.</text>
</comment>
<sequence length="261" mass="28738">MTPDNHLAHDLDGTGPLLVAVHGITENRGSWDPVDLRRHFRVLRVDLRGHGDSPRIPPYGIDESVADIHGLLESLGEGQTPFVVGHSLGGVIATAYAARHPTRGVVNVDQSLRVDPLPAEVAATVRGEGFADFARTLFTSLYGELDPALVADIERRHTLDRDVFTGFWTPLLDWDADALAAWSRRVTTLPPDVPYLSLHGTDPGADYADWLTDRIPTAVVEQAPTRTHYPHLARPDWFVSRVHRFFGLPDHLPAAEADAPR</sequence>
<dbReference type="eggNOG" id="COG2267">
    <property type="taxonomic scope" value="Bacteria"/>
</dbReference>
<dbReference type="STRING" id="909613.UO65_4919"/>
<dbReference type="PANTHER" id="PTHR43798">
    <property type="entry name" value="MONOACYLGLYCEROL LIPASE"/>
    <property type="match status" value="1"/>
</dbReference>
<dbReference type="GO" id="GO:0016020">
    <property type="term" value="C:membrane"/>
    <property type="evidence" value="ECO:0007669"/>
    <property type="project" value="TreeGrafter"/>
</dbReference>
<evidence type="ECO:0000313" key="3">
    <source>
        <dbReference type="Proteomes" id="UP000019277"/>
    </source>
</evidence>
<dbReference type="InterPro" id="IPR000073">
    <property type="entry name" value="AB_hydrolase_1"/>
</dbReference>
<dbReference type="GO" id="GO:0047372">
    <property type="term" value="F:monoacylglycerol lipase activity"/>
    <property type="evidence" value="ECO:0007669"/>
    <property type="project" value="TreeGrafter"/>
</dbReference>